<dbReference type="RefSeq" id="WP_135445303.1">
    <property type="nucleotide sequence ID" value="NZ_SRLE01000009.1"/>
</dbReference>
<dbReference type="AlphaFoldDB" id="A0A4Z0LZX1"/>
<evidence type="ECO:0000313" key="1">
    <source>
        <dbReference type="EMBL" id="TGD72821.1"/>
    </source>
</evidence>
<gene>
    <name evidence="1" type="ORF">E4634_15015</name>
</gene>
<evidence type="ECO:0000313" key="2">
    <source>
        <dbReference type="Proteomes" id="UP000298050"/>
    </source>
</evidence>
<protein>
    <submittedName>
        <fullName evidence="1">Uncharacterized protein</fullName>
    </submittedName>
</protein>
<dbReference type="EMBL" id="SRLE01000009">
    <property type="protein sequence ID" value="TGD72821.1"/>
    <property type="molecule type" value="Genomic_DNA"/>
</dbReference>
<dbReference type="Proteomes" id="UP000298050">
    <property type="component" value="Unassembled WGS sequence"/>
</dbReference>
<dbReference type="OrthoDB" id="5731249at2"/>
<proteinExistence type="predicted"/>
<comment type="caution">
    <text evidence="1">The sequence shown here is derived from an EMBL/GenBank/DDBJ whole genome shotgun (WGS) entry which is preliminary data.</text>
</comment>
<sequence length="211" mass="24053">MPINAIRETIQSALAHEERTGSFRQKLAEQLPCLRARLELPDIDPVGTLMCFVIDYVRSVPGSLNLVRAVSKRFGFHDYTVPFLELAEDYILHPPPVLPSDEGLEAMLDEAYLSHRLLEEVNDHHQRELRRPLLPVDMTEANLIVHYLVGDEFATRLEHLVQITASQLLARDYVWERVRALPGVEQASVARISSDTFGRGPLRVRLRLDRG</sequence>
<name>A0A4Z0LZX1_9GAMM</name>
<keyword evidence="2" id="KW-1185">Reference proteome</keyword>
<reference evidence="1 2" key="1">
    <citation type="submission" date="2019-04" db="EMBL/GenBank/DDBJ databases">
        <title>Taxonomy of novel Haliea sp. from mangrove soil of West Coast of India.</title>
        <authorList>
            <person name="Verma A."/>
            <person name="Kumar P."/>
            <person name="Krishnamurthi S."/>
        </authorList>
    </citation>
    <scope>NUCLEOTIDE SEQUENCE [LARGE SCALE GENOMIC DNA]</scope>
    <source>
        <strain evidence="1 2">SAOS-164</strain>
    </source>
</reference>
<accession>A0A4Z0LZX1</accession>
<organism evidence="1 2">
    <name type="scientific">Mangrovimicrobium sediminis</name>
    <dbReference type="NCBI Taxonomy" id="2562682"/>
    <lineage>
        <taxon>Bacteria</taxon>
        <taxon>Pseudomonadati</taxon>
        <taxon>Pseudomonadota</taxon>
        <taxon>Gammaproteobacteria</taxon>
        <taxon>Cellvibrionales</taxon>
        <taxon>Halieaceae</taxon>
        <taxon>Mangrovimicrobium</taxon>
    </lineage>
</organism>